<keyword evidence="12" id="KW-0325">Glycoprotein</keyword>
<dbReference type="GO" id="GO:0015798">
    <property type="term" value="P:myo-inositol transport"/>
    <property type="evidence" value="ECO:0000318"/>
    <property type="project" value="GO_Central"/>
</dbReference>
<dbReference type="GO" id="GO:0005366">
    <property type="term" value="F:myo-inositol:proton symporter activity"/>
    <property type="evidence" value="ECO:0000318"/>
    <property type="project" value="GO_Central"/>
</dbReference>
<feature type="transmembrane region" description="Helical" evidence="16">
    <location>
        <begin position="1052"/>
        <end position="1077"/>
    </location>
</feature>
<feature type="transmembrane region" description="Helical" evidence="16">
    <location>
        <begin position="652"/>
        <end position="672"/>
    </location>
</feature>
<feature type="region of interest" description="Disordered" evidence="15">
    <location>
        <begin position="63"/>
        <end position="254"/>
    </location>
</feature>
<feature type="transmembrane region" description="Helical" evidence="16">
    <location>
        <begin position="678"/>
        <end position="699"/>
    </location>
</feature>
<evidence type="ECO:0000256" key="4">
    <source>
        <dbReference type="ARBA" id="ARBA00012423"/>
    </source>
</evidence>
<dbReference type="PRINTS" id="PR00414">
    <property type="entry name" value="PPTHIESTRASE"/>
</dbReference>
<dbReference type="InterPro" id="IPR050814">
    <property type="entry name" value="Myo-inositol_Transporter"/>
</dbReference>
<feature type="compositionally biased region" description="Low complexity" evidence="15">
    <location>
        <begin position="446"/>
        <end position="459"/>
    </location>
</feature>
<keyword evidence="11 16" id="KW-0472">Membrane</keyword>
<evidence type="ECO:0000256" key="11">
    <source>
        <dbReference type="ARBA" id="ARBA00023136"/>
    </source>
</evidence>
<dbReference type="Gene3D" id="3.40.50.1820">
    <property type="entry name" value="alpha/beta hydrolase"/>
    <property type="match status" value="1"/>
</dbReference>
<reference evidence="18" key="2">
    <citation type="submission" date="2022-06" db="UniProtKB">
        <authorList>
            <consortium name="EnsemblMetazoa"/>
        </authorList>
    </citation>
    <scope>IDENTIFICATION</scope>
    <source>
        <strain evidence="18">PS312</strain>
    </source>
</reference>
<evidence type="ECO:0000256" key="14">
    <source>
        <dbReference type="ARBA" id="ARBA00047409"/>
    </source>
</evidence>
<evidence type="ECO:0000256" key="3">
    <source>
        <dbReference type="ARBA" id="ARBA00010992"/>
    </source>
</evidence>
<feature type="region of interest" description="Disordered" evidence="15">
    <location>
        <begin position="271"/>
        <end position="508"/>
    </location>
</feature>
<dbReference type="PROSITE" id="PS50850">
    <property type="entry name" value="MFS"/>
    <property type="match status" value="1"/>
</dbReference>
<dbReference type="InterPro" id="IPR002472">
    <property type="entry name" value="Palm_thioest"/>
</dbReference>
<dbReference type="InterPro" id="IPR029058">
    <property type="entry name" value="AB_hydrolase_fold"/>
</dbReference>
<evidence type="ECO:0000256" key="9">
    <source>
        <dbReference type="ARBA" id="ARBA00022801"/>
    </source>
</evidence>
<accession>A0A2A6CG74</accession>
<feature type="region of interest" description="Disordered" evidence="15">
    <location>
        <begin position="1133"/>
        <end position="1163"/>
    </location>
</feature>
<proteinExistence type="inferred from homology"/>
<accession>A0A8R1UK83</accession>
<dbReference type="InterPro" id="IPR020846">
    <property type="entry name" value="MFS_dom"/>
</dbReference>
<evidence type="ECO:0000256" key="5">
    <source>
        <dbReference type="ARBA" id="ARBA00014212"/>
    </source>
</evidence>
<evidence type="ECO:0000259" key="17">
    <source>
        <dbReference type="PROSITE" id="PS50850"/>
    </source>
</evidence>
<feature type="transmembrane region" description="Helical" evidence="16">
    <location>
        <begin position="903"/>
        <end position="924"/>
    </location>
</feature>
<comment type="catalytic activity">
    <reaction evidence="14">
        <text>S-hexadecanoyl-L-cysteinyl-[protein] + H2O = L-cysteinyl-[protein] + hexadecanoate + H(+)</text>
        <dbReference type="Rhea" id="RHEA:19233"/>
        <dbReference type="Rhea" id="RHEA-COMP:10131"/>
        <dbReference type="Rhea" id="RHEA-COMP:11032"/>
        <dbReference type="ChEBI" id="CHEBI:7896"/>
        <dbReference type="ChEBI" id="CHEBI:15377"/>
        <dbReference type="ChEBI" id="CHEBI:15378"/>
        <dbReference type="ChEBI" id="CHEBI:29950"/>
        <dbReference type="ChEBI" id="CHEBI:74151"/>
        <dbReference type="EC" id="3.1.2.22"/>
    </reaction>
    <physiologicalReaction direction="left-to-right" evidence="14">
        <dbReference type="Rhea" id="RHEA:19234"/>
    </physiologicalReaction>
</comment>
<feature type="compositionally biased region" description="Low complexity" evidence="15">
    <location>
        <begin position="235"/>
        <end position="245"/>
    </location>
</feature>
<dbReference type="InterPro" id="IPR003663">
    <property type="entry name" value="Sugar/inositol_transpt"/>
</dbReference>
<evidence type="ECO:0000256" key="12">
    <source>
        <dbReference type="ARBA" id="ARBA00023180"/>
    </source>
</evidence>
<evidence type="ECO:0000256" key="15">
    <source>
        <dbReference type="SAM" id="MobiDB-lite"/>
    </source>
</evidence>
<evidence type="ECO:0000313" key="19">
    <source>
        <dbReference type="Proteomes" id="UP000005239"/>
    </source>
</evidence>
<dbReference type="InterPro" id="IPR036259">
    <property type="entry name" value="MFS_trans_sf"/>
</dbReference>
<dbReference type="Proteomes" id="UP000005239">
    <property type="component" value="Unassembled WGS sequence"/>
</dbReference>
<keyword evidence="6" id="KW-0813">Transport</keyword>
<feature type="transmembrane region" description="Helical" evidence="16">
    <location>
        <begin position="711"/>
        <end position="735"/>
    </location>
</feature>
<evidence type="ECO:0000256" key="8">
    <source>
        <dbReference type="ARBA" id="ARBA00022729"/>
    </source>
</evidence>
<dbReference type="PANTHER" id="PTHR48020">
    <property type="entry name" value="PROTON MYO-INOSITOL COTRANSPORTER"/>
    <property type="match status" value="1"/>
</dbReference>
<evidence type="ECO:0000256" key="16">
    <source>
        <dbReference type="SAM" id="Phobius"/>
    </source>
</evidence>
<keyword evidence="10 16" id="KW-1133">Transmembrane helix</keyword>
<organism evidence="18 19">
    <name type="scientific">Pristionchus pacificus</name>
    <name type="common">Parasitic nematode worm</name>
    <dbReference type="NCBI Taxonomy" id="54126"/>
    <lineage>
        <taxon>Eukaryota</taxon>
        <taxon>Metazoa</taxon>
        <taxon>Ecdysozoa</taxon>
        <taxon>Nematoda</taxon>
        <taxon>Chromadorea</taxon>
        <taxon>Rhabditida</taxon>
        <taxon>Rhabditina</taxon>
        <taxon>Diplogasteromorpha</taxon>
        <taxon>Diplogasteroidea</taxon>
        <taxon>Neodiplogasteridae</taxon>
        <taxon>Pristionchus</taxon>
    </lineage>
</organism>
<feature type="domain" description="Major facilitator superfamily (MFS) profile" evidence="17">
    <location>
        <begin position="584"/>
        <end position="1111"/>
    </location>
</feature>
<dbReference type="InterPro" id="IPR005829">
    <property type="entry name" value="Sugar_transporter_CS"/>
</dbReference>
<feature type="transmembrane region" description="Helical" evidence="16">
    <location>
        <begin position="870"/>
        <end position="891"/>
    </location>
</feature>
<dbReference type="PANTHER" id="PTHR48020:SF12">
    <property type="entry name" value="PROTON MYO-INOSITOL COTRANSPORTER"/>
    <property type="match status" value="1"/>
</dbReference>
<evidence type="ECO:0000256" key="7">
    <source>
        <dbReference type="ARBA" id="ARBA00022692"/>
    </source>
</evidence>
<feature type="compositionally biased region" description="Low complexity" evidence="15">
    <location>
        <begin position="293"/>
        <end position="316"/>
    </location>
</feature>
<feature type="compositionally biased region" description="Low complexity" evidence="15">
    <location>
        <begin position="182"/>
        <end position="197"/>
    </location>
</feature>
<feature type="compositionally biased region" description="Low complexity" evidence="15">
    <location>
        <begin position="213"/>
        <end position="228"/>
    </location>
</feature>
<evidence type="ECO:0000256" key="2">
    <source>
        <dbReference type="ARBA" id="ARBA00010758"/>
    </source>
</evidence>
<dbReference type="EC" id="3.1.2.22" evidence="4"/>
<keyword evidence="8" id="KW-0732">Signal</keyword>
<comment type="subcellular location">
    <subcellularLocation>
        <location evidence="1">Membrane</location>
        <topology evidence="1">Multi-pass membrane protein</topology>
    </subcellularLocation>
</comment>
<dbReference type="FunFam" id="3.40.50.1820:FF:000107">
    <property type="entry name" value="Palmitoyl-protein thioesterase 1"/>
    <property type="match status" value="1"/>
</dbReference>
<feature type="compositionally biased region" description="Low complexity" evidence="15">
    <location>
        <begin position="327"/>
        <end position="359"/>
    </location>
</feature>
<keyword evidence="9" id="KW-0378">Hydrolase</keyword>
<evidence type="ECO:0000256" key="1">
    <source>
        <dbReference type="ARBA" id="ARBA00004141"/>
    </source>
</evidence>
<dbReference type="EnsemblMetazoa" id="PPA29163.1">
    <property type="protein sequence ID" value="PPA29163.1"/>
    <property type="gene ID" value="WBGene00118717"/>
</dbReference>
<comment type="similarity">
    <text evidence="2">Belongs to the palmitoyl-protein thioesterase family.</text>
</comment>
<evidence type="ECO:0000313" key="18">
    <source>
        <dbReference type="EnsemblMetazoa" id="PPA29163.1"/>
    </source>
</evidence>
<name>A0A2A6CG74_PRIPA</name>
<dbReference type="NCBIfam" id="TIGR00879">
    <property type="entry name" value="SP"/>
    <property type="match status" value="1"/>
</dbReference>
<feature type="transmembrane region" description="Helical" evidence="16">
    <location>
        <begin position="741"/>
        <end position="764"/>
    </location>
</feature>
<keyword evidence="19" id="KW-1185">Reference proteome</keyword>
<feature type="transmembrane region" description="Helical" evidence="16">
    <location>
        <begin position="1018"/>
        <end position="1040"/>
    </location>
</feature>
<reference evidence="19" key="1">
    <citation type="journal article" date="2008" name="Nat. Genet.">
        <title>The Pristionchus pacificus genome provides a unique perspective on nematode lifestyle and parasitism.</title>
        <authorList>
            <person name="Dieterich C."/>
            <person name="Clifton S.W."/>
            <person name="Schuster L.N."/>
            <person name="Chinwalla A."/>
            <person name="Delehaunty K."/>
            <person name="Dinkelacker I."/>
            <person name="Fulton L."/>
            <person name="Fulton R."/>
            <person name="Godfrey J."/>
            <person name="Minx P."/>
            <person name="Mitreva M."/>
            <person name="Roeseler W."/>
            <person name="Tian H."/>
            <person name="Witte H."/>
            <person name="Yang S.P."/>
            <person name="Wilson R.K."/>
            <person name="Sommer R.J."/>
        </authorList>
    </citation>
    <scope>NUCLEOTIDE SEQUENCE [LARGE SCALE GENOMIC DNA]</scope>
    <source>
        <strain evidence="19">PS312</strain>
    </source>
</reference>
<dbReference type="Pfam" id="PF00083">
    <property type="entry name" value="Sugar_tr"/>
    <property type="match status" value="2"/>
</dbReference>
<evidence type="ECO:0000256" key="13">
    <source>
        <dbReference type="ARBA" id="ARBA00031934"/>
    </source>
</evidence>
<dbReference type="GO" id="GO:0008474">
    <property type="term" value="F:palmitoyl-(protein) hydrolase activity"/>
    <property type="evidence" value="ECO:0007669"/>
    <property type="project" value="UniProtKB-EC"/>
</dbReference>
<dbReference type="PROSITE" id="PS00217">
    <property type="entry name" value="SUGAR_TRANSPORT_2"/>
    <property type="match status" value="1"/>
</dbReference>
<feature type="compositionally biased region" description="Low complexity" evidence="15">
    <location>
        <begin position="117"/>
        <end position="157"/>
    </location>
</feature>
<dbReference type="GO" id="GO:0055085">
    <property type="term" value="P:transmembrane transport"/>
    <property type="evidence" value="ECO:0000318"/>
    <property type="project" value="GO_Central"/>
</dbReference>
<keyword evidence="7 16" id="KW-0812">Transmembrane</keyword>
<dbReference type="InterPro" id="IPR005828">
    <property type="entry name" value="MFS_sugar_transport-like"/>
</dbReference>
<feature type="compositionally biased region" description="Basic and acidic residues" evidence="15">
    <location>
        <begin position="1140"/>
        <end position="1163"/>
    </location>
</feature>
<dbReference type="Gene3D" id="1.20.1250.20">
    <property type="entry name" value="MFS general substrate transporter like domains"/>
    <property type="match status" value="2"/>
</dbReference>
<dbReference type="SUPFAM" id="SSF103473">
    <property type="entry name" value="MFS general substrate transporter"/>
    <property type="match status" value="1"/>
</dbReference>
<feature type="transmembrane region" description="Helical" evidence="16">
    <location>
        <begin position="1089"/>
        <end position="1107"/>
    </location>
</feature>
<evidence type="ECO:0000256" key="10">
    <source>
        <dbReference type="ARBA" id="ARBA00022989"/>
    </source>
</evidence>
<feature type="transmembrane region" description="Helical" evidence="16">
    <location>
        <begin position="621"/>
        <end position="640"/>
    </location>
</feature>
<dbReference type="GO" id="GO:0016324">
    <property type="term" value="C:apical plasma membrane"/>
    <property type="evidence" value="ECO:0000318"/>
    <property type="project" value="GO_Central"/>
</dbReference>
<dbReference type="PROSITE" id="PS00216">
    <property type="entry name" value="SUGAR_TRANSPORT_1"/>
    <property type="match status" value="1"/>
</dbReference>
<sequence length="1513" mass="162311">MTEEAPLNLPADIASFIVPSVPQWYDFSHTETPEEIAAREAFFTTGPTRLYEQENLAPIVPAPVAPAPQFKAPAPPSPRPASTSSSETNTGVPADEDIEGPNLGQLAAFRGPRPALRRSTQQQQQPTANAPATSAAAARTTPQQPRSLTAGAAAAARAAERRRSASLTRNTEDRRRSGANGGSATTAAPTTTASQQPPRVPPPRIRASSLERTATSRTQSTSSTLSSSGGVQTRAMAAAAAASAADGVTPANEDASVAALSAGVARLAVAAQRQSRQPNVVPRRVPASNTSTSSAQGGAVRVAASSSAVPPSRAAATRGSAPIRVGAPLRAADRALAAAGSTTRPTRPTGPTGSAAGGATPRGGGGVATATGSATRPQSGVRHKPTPESLSRLAAPRNRSNIGAPGTPIRRPFGSGLRNYAKDNQAPPGTVTIPDTPHFRVDRRASATSRASASDAVVDPSGPASAPRPPVNVSRLVARLSAPRPQRVTSSNENGGSALPPAQPRRLNAVPLGRTHGMPVVRRTTTNTNTAAVRSRSNSAARAAAAAGEQKGWWAAAAGGVVQGAGELRTAPTGEEQEEYTVGLTLLACIGGLLFGYDTGIMSGIQLFFGKSPGMRPMTTLWVEIIVSITPGLAAIGALVAGKASDKLGRRLIIIFASAAFLVGSIICAAAPSKAVILGGRAVLGVAIGFASMIIPVYISEAAPLHLRGALVTCYQLMIATGFIMANAVAAGFAYVDPVNVGWRLMFGFAAVPSILQMIGFMFLKDTPRYLYSKGRIDEAEAVLTKVYGGDDEWIQYDLSVIEEATRQEEQIQKSQGSTPTISRVFRTPHVRKALLIGCSMQMFQQFVGINSILYYTSEIIKGAGIKDDIMNLWISCGIAAVQSVGTFAPMKLIEKWGRRPTLLTSMAAMVVALAAMGTAFMFINWDTAKIDNRELAMRNGVEQKDWKVGHFEFCGAMVNCDDCVTSPHCGFCHLSSNETSGQCLPLDSHDDARSTVGFCAANRTDYTMSAKSCSTKYTWMPIVFMVFYLLAFAFGTGALPWVYNAEIYPLWARSTCVALSTFTNWTFNLLVSMTFLSLGQLVTKAGSFYVYAVISLVGFFVFWFTVPETKGLGIEEIENLFKSRAVLESEAVSSEEESTESRESSVKIKSNEGNDKSEKEEPQPWFMVSKKALEEGSIDVEPSSELREDDEVDSDDSEELYILQMRASLLCLVVIATFAAAAHKKKGHRERELEDAKPLPIVIWHGMGDSCCNPLSMGAIQKHLEEKIPGVYVHSLRLGDNFVSDTKKSFFANMNELVALACVKIMRDPELQNGYNAIGFSQGALFLRALAQRCALPQMHNLISVGGPQMGIFGLPYCIGDNFVCNSVRWLLEKGAYEGPVQRRVVQAQYWHDSNAEDEHKKKSIFLADINGDNKINPKYKENLTRLKNLVLVKFDGDHMVVPKESEWFGYYAPNDVSTILAFNETQLYKEDRIGLKTLYDSKRLHFISWPGEHLRVSLDELDEDIIEKFLA</sequence>
<evidence type="ECO:0000256" key="6">
    <source>
        <dbReference type="ARBA" id="ARBA00022448"/>
    </source>
</evidence>
<protein>
    <recommendedName>
        <fullName evidence="5">Palmitoyl-protein thioesterase 1</fullName>
        <ecNumber evidence="4">3.1.2.22</ecNumber>
    </recommendedName>
    <alternativeName>
        <fullName evidence="13">Palmitoyl-protein hydrolase 1</fullName>
    </alternativeName>
</protein>
<dbReference type="SUPFAM" id="SSF53474">
    <property type="entry name" value="alpha/beta-Hydrolases"/>
    <property type="match status" value="1"/>
</dbReference>
<comment type="similarity">
    <text evidence="3">Belongs to the major facilitator superfamily. Sugar transporter (TC 2.A.1.1) family.</text>
</comment>
<gene>
    <name evidence="18" type="primary">WBGene00118717</name>
</gene>
<dbReference type="Pfam" id="PF02089">
    <property type="entry name" value="Palm_thioest"/>
    <property type="match status" value="1"/>
</dbReference>